<gene>
    <name evidence="2" type="ORF">PHLCEN_2v1003</name>
</gene>
<feature type="region of interest" description="Disordered" evidence="1">
    <location>
        <begin position="736"/>
        <end position="771"/>
    </location>
</feature>
<name>A0A2R6S4B0_9APHY</name>
<accession>A0A2R6S4B0</accession>
<keyword evidence="3" id="KW-1185">Reference proteome</keyword>
<feature type="compositionally biased region" description="Low complexity" evidence="1">
    <location>
        <begin position="742"/>
        <end position="763"/>
    </location>
</feature>
<feature type="region of interest" description="Disordered" evidence="1">
    <location>
        <begin position="362"/>
        <end position="385"/>
    </location>
</feature>
<feature type="compositionally biased region" description="Basic and acidic residues" evidence="1">
    <location>
        <begin position="48"/>
        <end position="72"/>
    </location>
</feature>
<evidence type="ECO:0000313" key="3">
    <source>
        <dbReference type="Proteomes" id="UP000186601"/>
    </source>
</evidence>
<comment type="caution">
    <text evidence="2">The sequence shown here is derived from an EMBL/GenBank/DDBJ whole genome shotgun (WGS) entry which is preliminary data.</text>
</comment>
<protein>
    <submittedName>
        <fullName evidence="2">Uncharacterized protein</fullName>
    </submittedName>
</protein>
<evidence type="ECO:0000313" key="2">
    <source>
        <dbReference type="EMBL" id="PSS37130.1"/>
    </source>
</evidence>
<feature type="region of interest" description="Disordered" evidence="1">
    <location>
        <begin position="1"/>
        <end position="83"/>
    </location>
</feature>
<sequence length="771" mass="83451">MARATRSSTTHEKEKPLDPTPTARKGGSKKRKRNSIADQSEQPAAKQVRTEDGIKEEPSVEPEEHQEVEHIQPELPSSGDVPIQPGDAIKILEVLEMVDTQGLLDRVFPLPTEHSLSSESEAGPSTGTQSYSFRALLKAPGMFPLRVLRSAVQHLFPISSHPRSRPSAPAAEQLRFCNLALSLLEAASFDSSPVPLYAESLIPTRTDLDIQTDGEDAKPHIPRRQSPVSNRKYALVQRLPTGDWWSSINSSYPTFSVDGKDLKQLPTAYADLVAIFPSSSTPAVSGEPITLGAYAKKPLVKPMSDLTQPRRVTCGKFLDYGQFTSFAPTFEQDGVEIGRMKLGEAIWYQEIDKRRQRRRRAELESVATGSTEISMEDTSREEEDEVVEVEVETRSSKQKEKMKDVDMDIALEGLLPPEQIEALKGALNTLELESAVNELLERNAQALVRLEELQLLRIGDERHGVQPVKIDSEEWDIAQGILDSLTLLASVRPRLPTDVDTAPLIPTTSALRKLHRTLPLESTGGWYGTLPPGQTSAMRDDTTIHVRSGAIVAAPAAMAVPAPASATPAPVAPPTKNAPSTYSNYPYAGYATPGHFRGGYGTYTPTQTSSYYQNYHPPNATAQTPGASHYPNQYGTTGQQPYSYSSWYNYPAANSTQAAAGAVATSGRGTPQPTPAATASVPNNYATFFANAQQPQPQRAVANTVLSAAPGKYQSGAWTNGTVPAYISPTLPPHLRSAVGNGSTPATPPATGTSPYPGYYTSYQGAQPAGR</sequence>
<dbReference type="AlphaFoldDB" id="A0A2R6S4B0"/>
<dbReference type="OrthoDB" id="21648at2759"/>
<dbReference type="EMBL" id="MLYV02000081">
    <property type="protein sequence ID" value="PSS37130.1"/>
    <property type="molecule type" value="Genomic_DNA"/>
</dbReference>
<dbReference type="STRING" id="98765.A0A2R6S4B0"/>
<dbReference type="Proteomes" id="UP000186601">
    <property type="component" value="Unassembled WGS sequence"/>
</dbReference>
<organism evidence="2 3">
    <name type="scientific">Hermanssonia centrifuga</name>
    <dbReference type="NCBI Taxonomy" id="98765"/>
    <lineage>
        <taxon>Eukaryota</taxon>
        <taxon>Fungi</taxon>
        <taxon>Dikarya</taxon>
        <taxon>Basidiomycota</taxon>
        <taxon>Agaricomycotina</taxon>
        <taxon>Agaricomycetes</taxon>
        <taxon>Polyporales</taxon>
        <taxon>Meruliaceae</taxon>
        <taxon>Hermanssonia</taxon>
    </lineage>
</organism>
<reference evidence="2 3" key="1">
    <citation type="submission" date="2018-02" db="EMBL/GenBank/DDBJ databases">
        <title>Genome sequence of the basidiomycete white-rot fungus Phlebia centrifuga.</title>
        <authorList>
            <person name="Granchi Z."/>
            <person name="Peng M."/>
            <person name="de Vries R.P."/>
            <person name="Hilden K."/>
            <person name="Makela M.R."/>
            <person name="Grigoriev I."/>
            <person name="Riley R."/>
        </authorList>
    </citation>
    <scope>NUCLEOTIDE SEQUENCE [LARGE SCALE GENOMIC DNA]</scope>
    <source>
        <strain evidence="2 3">FBCC195</strain>
    </source>
</reference>
<proteinExistence type="predicted"/>
<evidence type="ECO:0000256" key="1">
    <source>
        <dbReference type="SAM" id="MobiDB-lite"/>
    </source>
</evidence>